<keyword evidence="3" id="KW-1185">Reference proteome</keyword>
<feature type="region of interest" description="Disordered" evidence="1">
    <location>
        <begin position="1"/>
        <end position="20"/>
    </location>
</feature>
<organism evidence="2 3">
    <name type="scientific">Dyella japonica</name>
    <dbReference type="NCBI Taxonomy" id="231455"/>
    <lineage>
        <taxon>Bacteria</taxon>
        <taxon>Pseudomonadati</taxon>
        <taxon>Pseudomonadota</taxon>
        <taxon>Gammaproteobacteria</taxon>
        <taxon>Lysobacterales</taxon>
        <taxon>Rhodanobacteraceae</taxon>
        <taxon>Dyella</taxon>
    </lineage>
</organism>
<sequence>MGQSQGDGRLAVPPRPGERLPLAQYEPTELRVTPYGLLLYYNQTIRLGSSVTLDLTYHPNQGLDEQAKVTASLSLSS</sequence>
<accession>A0ABV2K114</accession>
<name>A0ABV2K114_9GAMM</name>
<dbReference type="EMBL" id="JBEPMU010000009">
    <property type="protein sequence ID" value="MET3654762.1"/>
    <property type="molecule type" value="Genomic_DNA"/>
</dbReference>
<comment type="caution">
    <text evidence="2">The sequence shown here is derived from an EMBL/GenBank/DDBJ whole genome shotgun (WGS) entry which is preliminary data.</text>
</comment>
<dbReference type="Proteomes" id="UP001549184">
    <property type="component" value="Unassembled WGS sequence"/>
</dbReference>
<evidence type="ECO:0000313" key="3">
    <source>
        <dbReference type="Proteomes" id="UP001549184"/>
    </source>
</evidence>
<reference evidence="2 3" key="1">
    <citation type="submission" date="2024-06" db="EMBL/GenBank/DDBJ databases">
        <title>Sorghum-associated microbial communities from plants grown in Nebraska, USA.</title>
        <authorList>
            <person name="Schachtman D."/>
        </authorList>
    </citation>
    <scope>NUCLEOTIDE SEQUENCE [LARGE SCALE GENOMIC DNA]</scope>
    <source>
        <strain evidence="2 3">1073</strain>
    </source>
</reference>
<protein>
    <submittedName>
        <fullName evidence="2">Uncharacterized protein</fullName>
    </submittedName>
</protein>
<evidence type="ECO:0000256" key="1">
    <source>
        <dbReference type="SAM" id="MobiDB-lite"/>
    </source>
</evidence>
<proteinExistence type="predicted"/>
<gene>
    <name evidence="2" type="ORF">ABIC75_004510</name>
</gene>
<evidence type="ECO:0000313" key="2">
    <source>
        <dbReference type="EMBL" id="MET3654762.1"/>
    </source>
</evidence>